<feature type="transmembrane region" description="Helical" evidence="4">
    <location>
        <begin position="120"/>
        <end position="139"/>
    </location>
</feature>
<dbReference type="Gene3D" id="3.60.21.10">
    <property type="match status" value="1"/>
</dbReference>
<dbReference type="PANTHER" id="PTHR31302:SF31">
    <property type="entry name" value="PHOSPHODIESTERASE YAEI"/>
    <property type="match status" value="1"/>
</dbReference>
<organism evidence="6 7">
    <name type="scientific">Angustibacter luteus</name>
    <dbReference type="NCBI Taxonomy" id="658456"/>
    <lineage>
        <taxon>Bacteria</taxon>
        <taxon>Bacillati</taxon>
        <taxon>Actinomycetota</taxon>
        <taxon>Actinomycetes</taxon>
        <taxon>Kineosporiales</taxon>
        <taxon>Kineosporiaceae</taxon>
    </lineage>
</organism>
<evidence type="ECO:0000313" key="6">
    <source>
        <dbReference type="EMBL" id="MFC6006778.1"/>
    </source>
</evidence>
<dbReference type="InterPro" id="IPR051158">
    <property type="entry name" value="Metallophosphoesterase_sf"/>
</dbReference>
<keyword evidence="4" id="KW-0812">Transmembrane</keyword>
<gene>
    <name evidence="6" type="ORF">ACFQDO_06495</name>
</gene>
<evidence type="ECO:0000313" key="7">
    <source>
        <dbReference type="Proteomes" id="UP001596189"/>
    </source>
</evidence>
<feature type="domain" description="Calcineurin-like phosphoesterase" evidence="5">
    <location>
        <begin position="236"/>
        <end position="404"/>
    </location>
</feature>
<dbReference type="EMBL" id="JBHSRD010000003">
    <property type="protein sequence ID" value="MFC6006778.1"/>
    <property type="molecule type" value="Genomic_DNA"/>
</dbReference>
<protein>
    <submittedName>
        <fullName evidence="6">Metallophosphoesterase</fullName>
    </submittedName>
</protein>
<keyword evidence="1" id="KW-0479">Metal-binding</keyword>
<dbReference type="InterPro" id="IPR029052">
    <property type="entry name" value="Metallo-depent_PP-like"/>
</dbReference>
<evidence type="ECO:0000256" key="4">
    <source>
        <dbReference type="SAM" id="Phobius"/>
    </source>
</evidence>
<keyword evidence="7" id="KW-1185">Reference proteome</keyword>
<feature type="transmembrane region" description="Helical" evidence="4">
    <location>
        <begin position="146"/>
        <end position="168"/>
    </location>
</feature>
<evidence type="ECO:0000256" key="1">
    <source>
        <dbReference type="ARBA" id="ARBA00022723"/>
    </source>
</evidence>
<dbReference type="PANTHER" id="PTHR31302">
    <property type="entry name" value="TRANSMEMBRANE PROTEIN WITH METALLOPHOSPHOESTERASE DOMAIN-RELATED"/>
    <property type="match status" value="1"/>
</dbReference>
<dbReference type="Proteomes" id="UP001596189">
    <property type="component" value="Unassembled WGS sequence"/>
</dbReference>
<name>A0ABW1JDH4_9ACTN</name>
<dbReference type="RefSeq" id="WP_345718252.1">
    <property type="nucleotide sequence ID" value="NZ_BAABFP010000008.1"/>
</dbReference>
<dbReference type="SUPFAM" id="SSF56300">
    <property type="entry name" value="Metallo-dependent phosphatases"/>
    <property type="match status" value="1"/>
</dbReference>
<keyword evidence="2" id="KW-0378">Hydrolase</keyword>
<feature type="compositionally biased region" description="Low complexity" evidence="3">
    <location>
        <begin position="502"/>
        <end position="512"/>
    </location>
</feature>
<feature type="region of interest" description="Disordered" evidence="3">
    <location>
        <begin position="480"/>
        <end position="512"/>
    </location>
</feature>
<reference evidence="7" key="1">
    <citation type="journal article" date="2019" name="Int. J. Syst. Evol. Microbiol.">
        <title>The Global Catalogue of Microorganisms (GCM) 10K type strain sequencing project: providing services to taxonomists for standard genome sequencing and annotation.</title>
        <authorList>
            <consortium name="The Broad Institute Genomics Platform"/>
            <consortium name="The Broad Institute Genome Sequencing Center for Infectious Disease"/>
            <person name="Wu L."/>
            <person name="Ma J."/>
        </authorList>
    </citation>
    <scope>NUCLEOTIDE SEQUENCE [LARGE SCALE GENOMIC DNA]</scope>
    <source>
        <strain evidence="7">KACC 14249</strain>
    </source>
</reference>
<dbReference type="Pfam" id="PF00149">
    <property type="entry name" value="Metallophos"/>
    <property type="match status" value="1"/>
</dbReference>
<sequence length="512" mass="53410">MQIRPITSPQGRRVARRVGIGLLALFGFLVGAAVAPAAHAQIGPLTVDVHVRPSLTPGATVDLPPVGSVQFPTHSTPLQVQASIRAVDLDQARALIDNPARLTKLTEQAPDDVRWAAARALGWSLLFGFAGAALLSYLATRSRRGVALGMAVVTGATAVLAAATALTFDSAQLAQPRFTGLLSSAPYVQRRTSTLAERLESYRSGLSDFVQSVTTLYAVGQQLPRPGGGLSGDVTTVLHISDLHLNPIGFDLADRLVDQFGVELVVDSGDLSTWGTPMEEGFVNRVGSLKVPYVFVRGNHDSQTIADAVARQKNATVLDGDVTSLLGLRIAGVADPRDLPAEGSKDDVGKDEVAASVQRLAGVVDGYDAAHPDEPVQVAVVHDPTRLDALRGKVPLILSGHMHKRDVTYADGTRTMVEGSTGGAGLTADGLRRLSEGDPVPLEATLLYFAKSGPDAGRLLAYDAVTVGGLGLTSVSIDRTLVPRDEVNPPTPTPTPSPTSPSPSGSDSPSGG</sequence>
<feature type="compositionally biased region" description="Pro residues" evidence="3">
    <location>
        <begin position="489"/>
        <end position="501"/>
    </location>
</feature>
<proteinExistence type="predicted"/>
<comment type="caution">
    <text evidence="6">The sequence shown here is derived from an EMBL/GenBank/DDBJ whole genome shotgun (WGS) entry which is preliminary data.</text>
</comment>
<accession>A0ABW1JDH4</accession>
<evidence type="ECO:0000256" key="2">
    <source>
        <dbReference type="ARBA" id="ARBA00022801"/>
    </source>
</evidence>
<evidence type="ECO:0000259" key="5">
    <source>
        <dbReference type="Pfam" id="PF00149"/>
    </source>
</evidence>
<keyword evidence="4" id="KW-1133">Transmembrane helix</keyword>
<evidence type="ECO:0000256" key="3">
    <source>
        <dbReference type="SAM" id="MobiDB-lite"/>
    </source>
</evidence>
<keyword evidence="4" id="KW-0472">Membrane</keyword>
<dbReference type="InterPro" id="IPR004843">
    <property type="entry name" value="Calcineurin-like_PHP"/>
</dbReference>